<name>A0AAE6MGX5_9SPHI</name>
<evidence type="ECO:0000313" key="2">
    <source>
        <dbReference type="EMBL" id="QTE48579.1"/>
    </source>
</evidence>
<evidence type="ECO:0000313" key="1">
    <source>
        <dbReference type="EMBL" id="QEM02674.1"/>
    </source>
</evidence>
<dbReference type="EMBL" id="CP043451">
    <property type="protein sequence ID" value="QEM02674.1"/>
    <property type="molecule type" value="Genomic_DNA"/>
</dbReference>
<dbReference type="Proteomes" id="UP000250557">
    <property type="component" value="Chromosome"/>
</dbReference>
<organism evidence="1 3">
    <name type="scientific">Mucilaginibacter rubeus</name>
    <dbReference type="NCBI Taxonomy" id="2027860"/>
    <lineage>
        <taxon>Bacteria</taxon>
        <taxon>Pseudomonadati</taxon>
        <taxon>Bacteroidota</taxon>
        <taxon>Sphingobacteriia</taxon>
        <taxon>Sphingobacteriales</taxon>
        <taxon>Sphingobacteriaceae</taxon>
        <taxon>Mucilaginibacter</taxon>
    </lineage>
</organism>
<gene>
    <name evidence="1" type="ORF">DIU31_003750</name>
    <name evidence="2" type="ORF">J3L21_23990</name>
</gene>
<evidence type="ECO:0008006" key="5">
    <source>
        <dbReference type="Google" id="ProtNLM"/>
    </source>
</evidence>
<keyword evidence="4" id="KW-1185">Reference proteome</keyword>
<proteinExistence type="predicted"/>
<reference evidence="2 4" key="2">
    <citation type="submission" date="2021-03" db="EMBL/GenBank/DDBJ databases">
        <title>Mucilaginibacter strains isolated from gold and copper mining confer multi heavy-metal resistance.</title>
        <authorList>
            <person name="Li Y."/>
        </authorList>
    </citation>
    <scope>NUCLEOTIDE SEQUENCE [LARGE SCALE GENOMIC DNA]</scope>
    <source>
        <strain evidence="2 4">P2-4</strain>
    </source>
</reference>
<evidence type="ECO:0000313" key="3">
    <source>
        <dbReference type="Proteomes" id="UP000250557"/>
    </source>
</evidence>
<dbReference type="Proteomes" id="UP000663940">
    <property type="component" value="Chromosome"/>
</dbReference>
<protein>
    <recommendedName>
        <fullName evidence="5">DUF4145 domain-containing protein</fullName>
    </recommendedName>
</protein>
<sequence length="225" mass="25054">MNYTFFSNQLDGIINEYSKIKSKAQYDDLSGGVDMEELISLIVKIKATVNRIVGQTSEYYIEASKIISRTNINDGPKLRMLIGIINALRDDINNGYLKTLNEIIQSEVFSNYLEMADYLLNEGYKDAAAVITGSTLEIHLKQLCTLAGIPIDIANPKGKIVPKKADVINAELTKSGKYNLAYQKQVTAWLDTRNSAAHGQYEDYGIGEIKLMIAGVRQFLLSYPA</sequence>
<accession>A0AAE6MGX5</accession>
<reference evidence="1 3" key="1">
    <citation type="submission" date="2019-08" db="EMBL/GenBank/DDBJ databases">
        <title>Comparative genome analysis confer to the adaptation heavy metal polluted environment.</title>
        <authorList>
            <person name="Li Y."/>
        </authorList>
    </citation>
    <scope>NUCLEOTIDE SEQUENCE [LARGE SCALE GENOMIC DNA]</scope>
    <source>
        <strain evidence="1 3">P2</strain>
    </source>
</reference>
<dbReference type="AlphaFoldDB" id="A0AAE6MGX5"/>
<evidence type="ECO:0000313" key="4">
    <source>
        <dbReference type="Proteomes" id="UP000663940"/>
    </source>
</evidence>
<dbReference type="RefSeq" id="WP_112656030.1">
    <property type="nucleotide sequence ID" value="NZ_CP043451.1"/>
</dbReference>
<dbReference type="EMBL" id="CP071880">
    <property type="protein sequence ID" value="QTE48579.1"/>
    <property type="molecule type" value="Genomic_DNA"/>
</dbReference>